<evidence type="ECO:0000256" key="1">
    <source>
        <dbReference type="SAM" id="MobiDB-lite"/>
    </source>
</evidence>
<organism evidence="2 3">
    <name type="scientific">Cinnamomum micranthum f. kanehirae</name>
    <dbReference type="NCBI Taxonomy" id="337451"/>
    <lineage>
        <taxon>Eukaryota</taxon>
        <taxon>Viridiplantae</taxon>
        <taxon>Streptophyta</taxon>
        <taxon>Embryophyta</taxon>
        <taxon>Tracheophyta</taxon>
        <taxon>Spermatophyta</taxon>
        <taxon>Magnoliopsida</taxon>
        <taxon>Magnoliidae</taxon>
        <taxon>Laurales</taxon>
        <taxon>Lauraceae</taxon>
        <taxon>Cinnamomum</taxon>
    </lineage>
</organism>
<gene>
    <name evidence="2" type="ORF">CKAN_00514600</name>
</gene>
<sequence length="98" mass="11263">MANGETSDGDQEEQRDKKKKKKNQLDEDIGNPFGNEDELEEHSEDMELDEMTAPPKHRKRKEVQISFYQWERVGSAEPLQDSPLILLACNVLLSSEMS</sequence>
<proteinExistence type="predicted"/>
<name>A0A3S3MXD5_9MAGN</name>
<reference evidence="2 3" key="1">
    <citation type="journal article" date="2019" name="Nat. Plants">
        <title>Stout camphor tree genome fills gaps in understanding of flowering plant genome evolution.</title>
        <authorList>
            <person name="Chaw S.M."/>
            <person name="Liu Y.C."/>
            <person name="Wu Y.W."/>
            <person name="Wang H.Y."/>
            <person name="Lin C.I."/>
            <person name="Wu C.S."/>
            <person name="Ke H.M."/>
            <person name="Chang L.Y."/>
            <person name="Hsu C.Y."/>
            <person name="Yang H.T."/>
            <person name="Sudianto E."/>
            <person name="Hsu M.H."/>
            <person name="Wu K.P."/>
            <person name="Wang L.N."/>
            <person name="Leebens-Mack J.H."/>
            <person name="Tsai I.J."/>
        </authorList>
    </citation>
    <scope>NUCLEOTIDE SEQUENCE [LARGE SCALE GENOMIC DNA]</scope>
    <source>
        <strain evidence="3">cv. Chaw 1501</strain>
        <tissue evidence="2">Young leaves</tissue>
    </source>
</reference>
<feature type="region of interest" description="Disordered" evidence="1">
    <location>
        <begin position="1"/>
        <end position="61"/>
    </location>
</feature>
<dbReference type="AlphaFoldDB" id="A0A3S3MXD5"/>
<comment type="caution">
    <text evidence="2">The sequence shown here is derived from an EMBL/GenBank/DDBJ whole genome shotgun (WGS) entry which is preliminary data.</text>
</comment>
<keyword evidence="3" id="KW-1185">Reference proteome</keyword>
<evidence type="ECO:0000313" key="3">
    <source>
        <dbReference type="Proteomes" id="UP000283530"/>
    </source>
</evidence>
<dbReference type="EMBL" id="QPKB01000002">
    <property type="protein sequence ID" value="RWR76691.1"/>
    <property type="molecule type" value="Genomic_DNA"/>
</dbReference>
<dbReference type="Proteomes" id="UP000283530">
    <property type="component" value="Unassembled WGS sequence"/>
</dbReference>
<accession>A0A3S3MXD5</accession>
<evidence type="ECO:0000313" key="2">
    <source>
        <dbReference type="EMBL" id="RWR76691.1"/>
    </source>
</evidence>
<protein>
    <submittedName>
        <fullName evidence="2">Uncharacterized protein</fullName>
    </submittedName>
</protein>
<feature type="compositionally biased region" description="Acidic residues" evidence="1">
    <location>
        <begin position="35"/>
        <end position="50"/>
    </location>
</feature>